<organism evidence="11 12">
    <name type="scientific">Ridgeia piscesae</name>
    <name type="common">Tubeworm</name>
    <dbReference type="NCBI Taxonomy" id="27915"/>
    <lineage>
        <taxon>Eukaryota</taxon>
        <taxon>Metazoa</taxon>
        <taxon>Spiralia</taxon>
        <taxon>Lophotrochozoa</taxon>
        <taxon>Annelida</taxon>
        <taxon>Polychaeta</taxon>
        <taxon>Sedentaria</taxon>
        <taxon>Canalipalpata</taxon>
        <taxon>Sabellida</taxon>
        <taxon>Siboglinidae</taxon>
        <taxon>Ridgeia</taxon>
    </lineage>
</organism>
<dbReference type="PROSITE" id="PS50178">
    <property type="entry name" value="ZF_FYVE"/>
    <property type="match status" value="1"/>
</dbReference>
<dbReference type="InterPro" id="IPR000210">
    <property type="entry name" value="BTB/POZ_dom"/>
</dbReference>
<feature type="repeat" description="ANK" evidence="6">
    <location>
        <begin position="890"/>
        <end position="922"/>
    </location>
</feature>
<dbReference type="SMART" id="SM00248">
    <property type="entry name" value="ANK"/>
    <property type="match status" value="22"/>
</dbReference>
<dbReference type="PRINTS" id="PR01415">
    <property type="entry name" value="ANKYRIN"/>
</dbReference>
<proteinExistence type="predicted"/>
<dbReference type="InterPro" id="IPR049765">
    <property type="entry name" value="ANFY1_BTB_POZ"/>
</dbReference>
<feature type="domain" description="FYVE-type" evidence="10">
    <location>
        <begin position="1089"/>
        <end position="1149"/>
    </location>
</feature>
<evidence type="ECO:0000256" key="7">
    <source>
        <dbReference type="PROSITE-ProRule" id="PRU00091"/>
    </source>
</evidence>
<dbReference type="PROSITE" id="PS50097">
    <property type="entry name" value="BTB"/>
    <property type="match status" value="1"/>
</dbReference>
<feature type="coiled-coil region" evidence="8">
    <location>
        <begin position="9"/>
        <end position="43"/>
    </location>
</feature>
<evidence type="ECO:0000259" key="10">
    <source>
        <dbReference type="PROSITE" id="PS50178"/>
    </source>
</evidence>
<dbReference type="Proteomes" id="UP001209878">
    <property type="component" value="Unassembled WGS sequence"/>
</dbReference>
<sequence length="1154" mass="126674">MCFHSPAEVSKLQTHLSLLREEYVKLQKQLADVNKKYEVALAAAGSTNEDNFVSRLLKTISSLYNNELYSDLTVKLDDGTIIKAHKFVLAARSDTWGVKDLSHVSELFLSDISTHIGEALLQWVYTDDLKLAEDDTFLLELMKAATTYQLTALVHRCEHALMSSVTVNNCIHFYQAADEVNAESLRQHCCDLISVHWDNFTSEDFEGMSAPLVYKMFKSKSQFPLHTAIRTKREDAVFLYLVEHDAELPAKLNEVDTEGRLPLDLALQQGLEGIAQTLIKHKVDVNRKDRSGLYLLHQAIKRGDKFSAKFLIENGANVNVTTSADDCTALHMTAACELGSSDDDRTHMSHIAQCLLQHAANVNAQDTCGNTPLHQAVLSENRPVLQMLLTAKDINLDLANGSAHTALWLALLIATPVGTYEDDSFAGRIVARGGSTNTVNPHTGDTLLHAVARIGNEAATLFLVQRDANVNTANHRGETPLHVACEQGLKELVLAMLLKGANPNAVTSAPSVTNPPEDGSTAEVPVYRQTPLHVAITNRHREVVQVFLNYKAEVSCHGNSLQIIPNFGVKDSRDQTPLALSLWQGFHDIAKQLMTGGASVNDYNSNGLTLLHEALTLQDSDSALFLLEHKADCNIRTKDNRTCLELAIKRHLVAVVDQLCKHGAAVDERDENGDCPLWQALDTGQEDIASILVQHGCDTNVFCGGPCGCEQTLLHRAIDENNETVACFLIRSLCDVDSTRRPGSSGEGEEEARDGQTALHMAATWGLDKVVQCLVEHNVNVNAQDAEGKTALHIAIENQHHMIISLLMSHPSINLSLQDKQGLTPFAVAMTTKNNKAAEEILAREPLAAEQFDPRGRNFLHIAIQKSDIESVLFLLSVHANVNSCLQDSSRLSPLHIAVKVGAEIIVRNLLLAGAQVNDLTTHKQTVLHVAASCDHAVICSVLLQNGVDCNAIDDNLCNALHIATQLGHLNTVRVLLTESDINAEAVNMRGQNPLHLLGQFSRENGAAIFELFLECMPNYPIDQPDINGNTLLMLAYFNGNANLCRAVVRAGAMMGLHNKDGVSIFNAPVATKQLLFKLLDMLSREPPWCEGDNCLECGVKFGIKTRKHHCRHCGRLLCAKCSDRQMPIIKYNITKPVRVCQTCFDVLTLGLSS</sequence>
<feature type="repeat" description="ANK" evidence="6">
    <location>
        <begin position="258"/>
        <end position="290"/>
    </location>
</feature>
<keyword evidence="4" id="KW-0862">Zinc</keyword>
<dbReference type="Gene3D" id="3.30.710.10">
    <property type="entry name" value="Potassium Channel Kv1.1, Chain A"/>
    <property type="match status" value="1"/>
</dbReference>
<name>A0AAD9KNF1_RIDPI</name>
<evidence type="ECO:0000256" key="1">
    <source>
        <dbReference type="ARBA" id="ARBA00022723"/>
    </source>
</evidence>
<dbReference type="PROSITE" id="PS50297">
    <property type="entry name" value="ANK_REP_REGION"/>
    <property type="match status" value="8"/>
</dbReference>
<dbReference type="GO" id="GO:0008270">
    <property type="term" value="F:zinc ion binding"/>
    <property type="evidence" value="ECO:0007669"/>
    <property type="project" value="UniProtKB-KW"/>
</dbReference>
<dbReference type="SUPFAM" id="SSF57903">
    <property type="entry name" value="FYVE/PHD zinc finger"/>
    <property type="match status" value="1"/>
</dbReference>
<evidence type="ECO:0000256" key="6">
    <source>
        <dbReference type="PROSITE-ProRule" id="PRU00023"/>
    </source>
</evidence>
<dbReference type="Pfam" id="PF01363">
    <property type="entry name" value="FYVE"/>
    <property type="match status" value="1"/>
</dbReference>
<dbReference type="SUPFAM" id="SSF48403">
    <property type="entry name" value="Ankyrin repeat"/>
    <property type="match status" value="3"/>
</dbReference>
<feature type="repeat" description="ANK" evidence="6">
    <location>
        <begin position="527"/>
        <end position="559"/>
    </location>
</feature>
<evidence type="ECO:0008006" key="13">
    <source>
        <dbReference type="Google" id="ProtNLM"/>
    </source>
</evidence>
<gene>
    <name evidence="11" type="ORF">NP493_794g01007</name>
</gene>
<dbReference type="InterPro" id="IPR013083">
    <property type="entry name" value="Znf_RING/FYVE/PHD"/>
</dbReference>
<dbReference type="CDD" id="cd15728">
    <property type="entry name" value="FYVE_ANFY1"/>
    <property type="match status" value="1"/>
</dbReference>
<evidence type="ECO:0000259" key="9">
    <source>
        <dbReference type="PROSITE" id="PS50097"/>
    </source>
</evidence>
<dbReference type="EMBL" id="JAODUO010000793">
    <property type="protein sequence ID" value="KAK2174571.1"/>
    <property type="molecule type" value="Genomic_DNA"/>
</dbReference>
<feature type="repeat" description="ANK" evidence="6">
    <location>
        <begin position="855"/>
        <end position="887"/>
    </location>
</feature>
<dbReference type="InterPro" id="IPR011333">
    <property type="entry name" value="SKP1/BTB/POZ_sf"/>
</dbReference>
<evidence type="ECO:0000256" key="8">
    <source>
        <dbReference type="SAM" id="Coils"/>
    </source>
</evidence>
<keyword evidence="2" id="KW-0677">Repeat</keyword>
<evidence type="ECO:0000256" key="4">
    <source>
        <dbReference type="ARBA" id="ARBA00022833"/>
    </source>
</evidence>
<accession>A0AAD9KNF1</accession>
<keyword evidence="5 6" id="KW-0040">ANK repeat</keyword>
<dbReference type="Pfam" id="PF00651">
    <property type="entry name" value="BTB"/>
    <property type="match status" value="1"/>
</dbReference>
<keyword evidence="8" id="KW-0175">Coiled coil</keyword>
<dbReference type="PANTHER" id="PTHR24198:SF191">
    <property type="entry name" value="RABANKYRIN-5-LIKE"/>
    <property type="match status" value="1"/>
</dbReference>
<dbReference type="CDD" id="cd18501">
    <property type="entry name" value="BACK_ANKFY1_Rank5"/>
    <property type="match status" value="1"/>
</dbReference>
<evidence type="ECO:0000313" key="11">
    <source>
        <dbReference type="EMBL" id="KAK2174571.1"/>
    </source>
</evidence>
<dbReference type="InterPro" id="IPR002110">
    <property type="entry name" value="Ankyrin_rpt"/>
</dbReference>
<feature type="repeat" description="ANK" evidence="6">
    <location>
        <begin position="923"/>
        <end position="955"/>
    </location>
</feature>
<dbReference type="InterPro" id="IPR011011">
    <property type="entry name" value="Znf_FYVE_PHD"/>
</dbReference>
<evidence type="ECO:0000313" key="12">
    <source>
        <dbReference type="Proteomes" id="UP001209878"/>
    </source>
</evidence>
<feature type="repeat" description="ANK" evidence="6">
    <location>
        <begin position="1028"/>
        <end position="1060"/>
    </location>
</feature>
<dbReference type="CDD" id="cd18303">
    <property type="entry name" value="BTB_POZ_Rank-5"/>
    <property type="match status" value="1"/>
</dbReference>
<dbReference type="InterPro" id="IPR000306">
    <property type="entry name" value="Znf_FYVE"/>
</dbReference>
<evidence type="ECO:0000256" key="2">
    <source>
        <dbReference type="ARBA" id="ARBA00022737"/>
    </source>
</evidence>
<dbReference type="Pfam" id="PF13606">
    <property type="entry name" value="Ank_3"/>
    <property type="match status" value="1"/>
</dbReference>
<keyword evidence="1" id="KW-0479">Metal-binding</keyword>
<feature type="repeat" description="ANK" evidence="6">
    <location>
        <begin position="754"/>
        <end position="786"/>
    </location>
</feature>
<keyword evidence="3 7" id="KW-0863">Zinc-finger</keyword>
<feature type="domain" description="BTB" evidence="9">
    <location>
        <begin position="70"/>
        <end position="133"/>
    </location>
</feature>
<evidence type="ECO:0000256" key="3">
    <source>
        <dbReference type="ARBA" id="ARBA00022771"/>
    </source>
</evidence>
<dbReference type="AlphaFoldDB" id="A0AAD9KNF1"/>
<dbReference type="InterPro" id="IPR036770">
    <property type="entry name" value="Ankyrin_rpt-contain_sf"/>
</dbReference>
<evidence type="ECO:0000256" key="5">
    <source>
        <dbReference type="ARBA" id="ARBA00023043"/>
    </source>
</evidence>
<dbReference type="InterPro" id="IPR017455">
    <property type="entry name" value="Znf_FYVE-rel"/>
</dbReference>
<reference evidence="11" key="1">
    <citation type="journal article" date="2023" name="Mol. Biol. Evol.">
        <title>Third-Generation Sequencing Reveals the Adaptive Role of the Epigenome in Three Deep-Sea Polychaetes.</title>
        <authorList>
            <person name="Perez M."/>
            <person name="Aroh O."/>
            <person name="Sun Y."/>
            <person name="Lan Y."/>
            <person name="Juniper S.K."/>
            <person name="Young C.R."/>
            <person name="Angers B."/>
            <person name="Qian P.Y."/>
        </authorList>
    </citation>
    <scope>NUCLEOTIDE SEQUENCE</scope>
    <source>
        <strain evidence="11">R07B-5</strain>
    </source>
</reference>
<feature type="repeat" description="ANK" evidence="6">
    <location>
        <begin position="476"/>
        <end position="508"/>
    </location>
</feature>
<protein>
    <recommendedName>
        <fullName evidence="13">Ankyrin repeat and FYVE domain containing 1</fullName>
    </recommendedName>
</protein>
<dbReference type="InterPro" id="IPR049764">
    <property type="entry name" value="ANFY1_FYVE"/>
</dbReference>
<dbReference type="SUPFAM" id="SSF54695">
    <property type="entry name" value="POZ domain"/>
    <property type="match status" value="1"/>
</dbReference>
<dbReference type="InterPro" id="IPR049763">
    <property type="entry name" value="ANKFY1_BACK"/>
</dbReference>
<feature type="repeat" description="ANK" evidence="6">
    <location>
        <begin position="606"/>
        <end position="638"/>
    </location>
</feature>
<feature type="repeat" description="ANK" evidence="6">
    <location>
        <begin position="443"/>
        <end position="475"/>
    </location>
</feature>
<keyword evidence="12" id="KW-1185">Reference proteome</keyword>
<dbReference type="FunFam" id="3.30.40.10:FF:000104">
    <property type="entry name" value="Ankyrin repeat and FYVE domain-containing 1"/>
    <property type="match status" value="1"/>
</dbReference>
<dbReference type="PANTHER" id="PTHR24198">
    <property type="entry name" value="ANKYRIN REPEAT AND PROTEIN KINASE DOMAIN-CONTAINING PROTEIN"/>
    <property type="match status" value="1"/>
</dbReference>
<comment type="caution">
    <text evidence="11">The sequence shown here is derived from an EMBL/GenBank/DDBJ whole genome shotgun (WGS) entry which is preliminary data.</text>
</comment>
<feature type="repeat" description="ANK" evidence="6">
    <location>
        <begin position="291"/>
        <end position="323"/>
    </location>
</feature>
<dbReference type="SMART" id="SM00225">
    <property type="entry name" value="BTB"/>
    <property type="match status" value="1"/>
</dbReference>
<dbReference type="Gene3D" id="1.25.40.20">
    <property type="entry name" value="Ankyrin repeat-containing domain"/>
    <property type="match status" value="6"/>
</dbReference>
<dbReference type="Pfam" id="PF12796">
    <property type="entry name" value="Ank_2"/>
    <property type="match status" value="6"/>
</dbReference>
<dbReference type="SMART" id="SM00064">
    <property type="entry name" value="FYVE"/>
    <property type="match status" value="1"/>
</dbReference>
<dbReference type="Gene3D" id="3.30.40.10">
    <property type="entry name" value="Zinc/RING finger domain, C3HC4 (zinc finger)"/>
    <property type="match status" value="1"/>
</dbReference>
<dbReference type="PROSITE" id="PS50088">
    <property type="entry name" value="ANK_REPEAT"/>
    <property type="match status" value="11"/>
</dbReference>